<evidence type="ECO:0000256" key="1">
    <source>
        <dbReference type="SAM" id="SignalP"/>
    </source>
</evidence>
<feature type="non-terminal residue" evidence="2">
    <location>
        <position position="1"/>
    </location>
</feature>
<evidence type="ECO:0000313" key="3">
    <source>
        <dbReference type="Proteomes" id="UP000800097"/>
    </source>
</evidence>
<gene>
    <name evidence="2" type="ORF">EI97DRAFT_353479</name>
</gene>
<dbReference type="OrthoDB" id="2951834at2759"/>
<feature type="chain" id="PRO_5025438876" evidence="1">
    <location>
        <begin position="31"/>
        <end position="238"/>
    </location>
</feature>
<name>A0A6A6JMG0_WESOR</name>
<feature type="non-terminal residue" evidence="2">
    <location>
        <position position="238"/>
    </location>
</feature>
<keyword evidence="3" id="KW-1185">Reference proteome</keyword>
<dbReference type="RefSeq" id="XP_033655221.1">
    <property type="nucleotide sequence ID" value="XM_033794868.1"/>
</dbReference>
<sequence>SQPFPFMLLPLHIRTRIYTLLLTVPGLLCARQNRTPGSYATGAYIGCDERHLLPGISFVLHQHAVDGMKSRFSRAPYTNVAILRTSSEVYAEAREILYAGNEWEMANLTRETAPPVDYGVKLFPPGVSRMVRRITLKARALYGFRYILREGGYAKLKNVYRGLEQLTLVLEVENLNKGIGRKLGRADGDEVWEVYVQRVKKVMEREIFDGQGSRKAIPGWIAFKVMFPGDVFGEEEKG</sequence>
<keyword evidence="1" id="KW-0732">Signal</keyword>
<reference evidence="2" key="1">
    <citation type="journal article" date="2020" name="Stud. Mycol.">
        <title>101 Dothideomycetes genomes: a test case for predicting lifestyles and emergence of pathogens.</title>
        <authorList>
            <person name="Haridas S."/>
            <person name="Albert R."/>
            <person name="Binder M."/>
            <person name="Bloem J."/>
            <person name="Labutti K."/>
            <person name="Salamov A."/>
            <person name="Andreopoulos B."/>
            <person name="Baker S."/>
            <person name="Barry K."/>
            <person name="Bills G."/>
            <person name="Bluhm B."/>
            <person name="Cannon C."/>
            <person name="Castanera R."/>
            <person name="Culley D."/>
            <person name="Daum C."/>
            <person name="Ezra D."/>
            <person name="Gonzalez J."/>
            <person name="Henrissat B."/>
            <person name="Kuo A."/>
            <person name="Liang C."/>
            <person name="Lipzen A."/>
            <person name="Lutzoni F."/>
            <person name="Magnuson J."/>
            <person name="Mondo S."/>
            <person name="Nolan M."/>
            <person name="Ohm R."/>
            <person name="Pangilinan J."/>
            <person name="Park H.-J."/>
            <person name="Ramirez L."/>
            <person name="Alfaro M."/>
            <person name="Sun H."/>
            <person name="Tritt A."/>
            <person name="Yoshinaga Y."/>
            <person name="Zwiers L.-H."/>
            <person name="Turgeon B."/>
            <person name="Goodwin S."/>
            <person name="Spatafora J."/>
            <person name="Crous P."/>
            <person name="Grigoriev I."/>
        </authorList>
    </citation>
    <scope>NUCLEOTIDE SEQUENCE</scope>
    <source>
        <strain evidence="2">CBS 379.55</strain>
    </source>
</reference>
<dbReference type="GeneID" id="54548043"/>
<evidence type="ECO:0000313" key="2">
    <source>
        <dbReference type="EMBL" id="KAF2277682.1"/>
    </source>
</evidence>
<accession>A0A6A6JMG0</accession>
<dbReference type="Proteomes" id="UP000800097">
    <property type="component" value="Unassembled WGS sequence"/>
</dbReference>
<dbReference type="EMBL" id="ML986490">
    <property type="protein sequence ID" value="KAF2277682.1"/>
    <property type="molecule type" value="Genomic_DNA"/>
</dbReference>
<feature type="signal peptide" evidence="1">
    <location>
        <begin position="1"/>
        <end position="30"/>
    </location>
</feature>
<proteinExistence type="predicted"/>
<protein>
    <submittedName>
        <fullName evidence="2">Uncharacterized protein</fullName>
    </submittedName>
</protein>
<organism evidence="2 3">
    <name type="scientific">Westerdykella ornata</name>
    <dbReference type="NCBI Taxonomy" id="318751"/>
    <lineage>
        <taxon>Eukaryota</taxon>
        <taxon>Fungi</taxon>
        <taxon>Dikarya</taxon>
        <taxon>Ascomycota</taxon>
        <taxon>Pezizomycotina</taxon>
        <taxon>Dothideomycetes</taxon>
        <taxon>Pleosporomycetidae</taxon>
        <taxon>Pleosporales</taxon>
        <taxon>Sporormiaceae</taxon>
        <taxon>Westerdykella</taxon>
    </lineage>
</organism>
<dbReference type="AlphaFoldDB" id="A0A6A6JMG0"/>